<name>A0A9X2NLB4_9PSEU</name>
<dbReference type="Proteomes" id="UP001144096">
    <property type="component" value="Unassembled WGS sequence"/>
</dbReference>
<dbReference type="RefSeq" id="WP_257924982.1">
    <property type="nucleotide sequence ID" value="NZ_JAMXQV010000025.1"/>
</dbReference>
<reference evidence="1" key="1">
    <citation type="submission" date="2022-06" db="EMBL/GenBank/DDBJ databases">
        <title>Amycolatopsis iheyaensis sp. nov., a new species of the genus Amycolatopsis isolated from soil in Iheya island, Japan.</title>
        <authorList>
            <person name="Ngamcharungchit C."/>
            <person name="Kanto H."/>
            <person name="Take A."/>
            <person name="Intra B."/>
            <person name="Matsumoto A."/>
            <person name="Panbangred W."/>
            <person name="Inahashi Y."/>
        </authorList>
    </citation>
    <scope>NUCLEOTIDE SEQUENCE</scope>
    <source>
        <strain evidence="1">OK19-0408</strain>
    </source>
</reference>
<keyword evidence="2" id="KW-1185">Reference proteome</keyword>
<protein>
    <submittedName>
        <fullName evidence="1">Uncharacterized protein</fullName>
    </submittedName>
</protein>
<evidence type="ECO:0000313" key="1">
    <source>
        <dbReference type="EMBL" id="MCR6488417.1"/>
    </source>
</evidence>
<proteinExistence type="predicted"/>
<comment type="caution">
    <text evidence="1">The sequence shown here is derived from an EMBL/GenBank/DDBJ whole genome shotgun (WGS) entry which is preliminary data.</text>
</comment>
<gene>
    <name evidence="1" type="ORF">M8542_36875</name>
</gene>
<accession>A0A9X2NLB4</accession>
<dbReference type="AlphaFoldDB" id="A0A9X2NLB4"/>
<sequence length="348" mass="36200">MVSTDRLFFGLAPEFFEGDGTRLLTDVANWADLCTAPRGAPVQHPESGINNQVYEKSVLADGSPLDNRPANLPMPDVTIGRFFAAAHAVSGPDIDLFGAAGAPHALLQAACLNLGSNLTNKAGGGADPAGGLMGLHDALERLFENWQGSAAEACKDYAGSLYTFMAHELEVMAGLVDVLTAYCATVKAARRRLIGLMQAFVAAMRAKEAEDVANAQQFPWGLVAAALATVVGLGFGLAGAIEAAVIAGTEVSTTGAASVLLPPLASMAATTADKMLDSGTKYIPATDYAVAAKTYLHMANQVVEDVRSSTASLTQQVTDMLDGFMDPPPPPLTKVKFEADPHALEPAP</sequence>
<evidence type="ECO:0000313" key="2">
    <source>
        <dbReference type="Proteomes" id="UP001144096"/>
    </source>
</evidence>
<dbReference type="EMBL" id="JAMXQV010000025">
    <property type="protein sequence ID" value="MCR6488417.1"/>
    <property type="molecule type" value="Genomic_DNA"/>
</dbReference>
<organism evidence="1 2">
    <name type="scientific">Amycolatopsis iheyensis</name>
    <dbReference type="NCBI Taxonomy" id="2945988"/>
    <lineage>
        <taxon>Bacteria</taxon>
        <taxon>Bacillati</taxon>
        <taxon>Actinomycetota</taxon>
        <taxon>Actinomycetes</taxon>
        <taxon>Pseudonocardiales</taxon>
        <taxon>Pseudonocardiaceae</taxon>
        <taxon>Amycolatopsis</taxon>
    </lineage>
</organism>